<protein>
    <recommendedName>
        <fullName evidence="4">protein-tyrosine-phosphatase</fullName>
        <ecNumber evidence="4">3.1.3.48</ecNumber>
    </recommendedName>
</protein>
<dbReference type="SUPFAM" id="SSF49265">
    <property type="entry name" value="Fibronectin type III"/>
    <property type="match status" value="2"/>
</dbReference>
<evidence type="ECO:0000259" key="15">
    <source>
        <dbReference type="PROSITE" id="PS50835"/>
    </source>
</evidence>
<name>A0A6G1SDZ4_9ACAR</name>
<evidence type="ECO:0000259" key="13">
    <source>
        <dbReference type="PROSITE" id="PS50055"/>
    </source>
</evidence>
<keyword evidence="9" id="KW-0472">Membrane</keyword>
<comment type="similarity">
    <text evidence="3">Belongs to the GnRH family.</text>
</comment>
<feature type="compositionally biased region" description="Low complexity" evidence="11">
    <location>
        <begin position="422"/>
        <end position="451"/>
    </location>
</feature>
<dbReference type="InterPro" id="IPR000387">
    <property type="entry name" value="Tyr_Pase_dom"/>
</dbReference>
<dbReference type="InterPro" id="IPR002012">
    <property type="entry name" value="GnRH"/>
</dbReference>
<evidence type="ECO:0000256" key="7">
    <source>
        <dbReference type="ARBA" id="ARBA00022801"/>
    </source>
</evidence>
<evidence type="ECO:0000259" key="14">
    <source>
        <dbReference type="PROSITE" id="PS50056"/>
    </source>
</evidence>
<dbReference type="GO" id="GO:0004725">
    <property type="term" value="F:protein tyrosine phosphatase activity"/>
    <property type="evidence" value="ECO:0007669"/>
    <property type="project" value="UniProtKB-EC"/>
</dbReference>
<dbReference type="InterPro" id="IPR007110">
    <property type="entry name" value="Ig-like_dom"/>
</dbReference>
<sequence>MAILVCILLFTLFHGTHLARPSSSSFTQQQLALQPYTSPNQAHLESQTSIVDAAATSGLDGGPSTPTGSTRTREHWIALVHQALYPSYQQGAAESLHLQSSSLTYGQRAIGQRSHDEDRTTSEAHGLRLVRRNHELLSPAPPEAQSLLFQSQSSQSGSTSASDNVETFYIRKGANGTLPCLPVLPADSQATQNKIEWFKEEKKLMEAESKRIVVWNTKNSIAYLPETGALLFRGVTNEDSGEYHCVLTKTTSSGEAEDGIVRFYVQDVPDPPQMPIVIGFTQRSVYLSWVPSYDFHYSPILHYIIHVRENVDGQWDVANGIMTPDNRTQYEIIGLKPFTTYSFRVLAVNSIGVGEPSPPSHYIVTLRQKPDSRLSIISARNISSSAIRLEWLPPSTKEIHGEFLGYRIRYVPQLHEHTAAPSLQNQSSSSGGSQYYSHGQQPGQQLPRQQPSLDGPLAKEITVGDTKETSYIIRGLQTYTPYKISVQVSNPAGDGPVAEVLAMTDEGVASAPLDLTVLKATDTTVKLRWSEPRLPNGILQGYQINFYDIAQNTNDTRKLSDPQSKMEHTFDALKPFTWYLVYVQAYSRKFTGDPSQSVKFRTDVSGPSPPLVINVTCFSQDSIHIRWQRPEEFYNQIDYYYVRYKAQDSGWDSYTSGSSKKEDETILSANKDNQLNELLITNLTADELYELKVLAGTRSIHDPSYVYRSEPSQTYRVVLKSKCESYTTSPLTDNTFNTSLAIGIVCASFALVLVTGSLIVWRRHCNAAYYYLDEPQDASRATNSPQLSVTYDDSEYGSVPVNDWIKHVQKLHADSDIGFAREFEQIQQANQKNTALTCDHSQLPENKHKNRYINIVAYDHTRVILKPPIGGPKKPGYDYINANFIDGYNKPRAYIGTQGPLVSTFDDYWRMIWEQRVAIIVMITNLQERGRRKCDMYWPKEGTETYGNIQVKLLCEVVMATYTLRTFTIKNLKLKKRSGSDRNVYQYHYTNWPDHGVPDHPLPVLSFVRKSAMSNPPGAGAIICHCSAGCGRSGTYIVIDAMLKQIRHKQSINVVDFLKHIRTQRNYLVQTEEQYIFIHDAIVEAIESGETEIPLHLIGKYIQMLQTGGGGNENGLALMNGTAGATKQLGSNYSLMNGLCQSPANGNNNLSVHANDQQQLISTSNSNLLMANTTGNNNNTLQKTSSLANSQATTVSRSRSSGQWSLLERQYRLAVSFKAKDFCVVSALKPCNRNKNRTHDLIPLEAHRVHITPKPGADGSDYINATFLMGFNHLHEFIVTQHPIQETFSDFWQMVYDHNSRTIVLLTQTLGGGSVGGLGRTGTPSNDPTNNGNTEFPQFWPQKEDEVDYGSFKVKLIQESTSTMKNDENGTGGGGQIVMRDFIMRSNQDDYELQTRIIHCPGWPECCGPLSAVFDLIQVVNEQAQQASQNQRLDGGSQRTETVTVGQEHEPQNGGPIIVVDKYGGTEASTFAVLTTLFKQINYESHADVYMYAKLAHLRRPAIWPSQDDYLFLYRAIENYATNLLQKQQQQQQQQASSDSKQATAASLTAPISLANLHHHQTMTLDRHRAHKSSPSIHSKSSTMRRNPSSNQKQQQQQQLQQQQLQQQHHYQQQQQQQHQVPFANHPISPTNAHQPSAVAAKHMMVINSRQQHTFGPGGGGEFAVGNKQQPRYHQQMLPDGNNNSNSNMMQYSPALVMQVNNSNNTNSLLGGQTNKQMPKGSPYNSAASIGAGSHQHLLAANVATNGRPVAAVSSNQATMNQTDHYNLYPIQ</sequence>
<evidence type="ECO:0000256" key="2">
    <source>
        <dbReference type="ARBA" id="ARBA00004613"/>
    </source>
</evidence>
<dbReference type="SMART" id="SM00404">
    <property type="entry name" value="PTPc_motif"/>
    <property type="match status" value="2"/>
</dbReference>
<feature type="domain" description="Tyrosine-protein phosphatase" evidence="13">
    <location>
        <begin position="819"/>
        <end position="1085"/>
    </location>
</feature>
<feature type="domain" description="Fibronectin type-III" evidence="16">
    <location>
        <begin position="511"/>
        <end position="605"/>
    </location>
</feature>
<dbReference type="PROSITE" id="PS50853">
    <property type="entry name" value="FN3"/>
    <property type="match status" value="4"/>
</dbReference>
<feature type="compositionally biased region" description="Low complexity" evidence="11">
    <location>
        <begin position="1592"/>
        <end position="1620"/>
    </location>
</feature>
<dbReference type="InterPro" id="IPR003595">
    <property type="entry name" value="Tyr_Pase_cat"/>
</dbReference>
<dbReference type="InterPro" id="IPR003961">
    <property type="entry name" value="FN3_dom"/>
</dbReference>
<dbReference type="FunFam" id="3.90.190.10:FF:000068">
    <property type="entry name" value="receptor-type tyrosine-protein phosphatase zeta"/>
    <property type="match status" value="1"/>
</dbReference>
<dbReference type="SMART" id="SM00194">
    <property type="entry name" value="PTPc"/>
    <property type="match status" value="2"/>
</dbReference>
<feature type="chain" id="PRO_5026146781" description="protein-tyrosine-phosphatase" evidence="12">
    <location>
        <begin position="19"/>
        <end position="1772"/>
    </location>
</feature>
<evidence type="ECO:0000256" key="11">
    <source>
        <dbReference type="SAM" id="MobiDB-lite"/>
    </source>
</evidence>
<evidence type="ECO:0000256" key="8">
    <source>
        <dbReference type="ARBA" id="ARBA00022912"/>
    </source>
</evidence>
<dbReference type="GO" id="GO:0005179">
    <property type="term" value="F:hormone activity"/>
    <property type="evidence" value="ECO:0007669"/>
    <property type="project" value="InterPro"/>
</dbReference>
<dbReference type="PROSITE" id="PS00473">
    <property type="entry name" value="GNRH"/>
    <property type="match status" value="1"/>
</dbReference>
<feature type="domain" description="Fibronectin type-III" evidence="16">
    <location>
        <begin position="271"/>
        <end position="368"/>
    </location>
</feature>
<dbReference type="GO" id="GO:0048666">
    <property type="term" value="P:neuron development"/>
    <property type="evidence" value="ECO:0007669"/>
    <property type="project" value="UniProtKB-ARBA"/>
</dbReference>
<dbReference type="GO" id="GO:0016020">
    <property type="term" value="C:membrane"/>
    <property type="evidence" value="ECO:0007669"/>
    <property type="project" value="UniProtKB-SubCell"/>
</dbReference>
<gene>
    <name evidence="17" type="primary">Ptp99A</name>
    <name evidence="17" type="ORF">g.11078</name>
</gene>
<dbReference type="InterPro" id="IPR036116">
    <property type="entry name" value="FN3_sf"/>
</dbReference>
<dbReference type="EMBL" id="GGYP01003369">
    <property type="protein sequence ID" value="MDE48140.1"/>
    <property type="molecule type" value="Transcribed_RNA"/>
</dbReference>
<reference evidence="17" key="1">
    <citation type="submission" date="2018-10" db="EMBL/GenBank/DDBJ databases">
        <title>Transcriptome assembly of Aceria tosichella (Wheat curl mite) Type 2.</title>
        <authorList>
            <person name="Scully E.D."/>
            <person name="Geib S.M."/>
            <person name="Palmer N.A."/>
            <person name="Gupta A.K."/>
            <person name="Sarath G."/>
            <person name="Tatineni S."/>
        </authorList>
    </citation>
    <scope>NUCLEOTIDE SEQUENCE</scope>
    <source>
        <strain evidence="17">LincolnNE</strain>
    </source>
</reference>
<evidence type="ECO:0000256" key="10">
    <source>
        <dbReference type="ARBA" id="ARBA00051722"/>
    </source>
</evidence>
<evidence type="ECO:0000256" key="9">
    <source>
        <dbReference type="ARBA" id="ARBA00023136"/>
    </source>
</evidence>
<comment type="catalytic activity">
    <reaction evidence="10">
        <text>O-phospho-L-tyrosyl-[protein] + H2O = L-tyrosyl-[protein] + phosphate</text>
        <dbReference type="Rhea" id="RHEA:10684"/>
        <dbReference type="Rhea" id="RHEA-COMP:10136"/>
        <dbReference type="Rhea" id="RHEA-COMP:20101"/>
        <dbReference type="ChEBI" id="CHEBI:15377"/>
        <dbReference type="ChEBI" id="CHEBI:43474"/>
        <dbReference type="ChEBI" id="CHEBI:46858"/>
        <dbReference type="ChEBI" id="CHEBI:61978"/>
        <dbReference type="EC" id="3.1.3.48"/>
    </reaction>
</comment>
<dbReference type="Pfam" id="PF00102">
    <property type="entry name" value="Y_phosphatase"/>
    <property type="match status" value="2"/>
</dbReference>
<dbReference type="CDD" id="cd14549">
    <property type="entry name" value="R5-PTPc-1"/>
    <property type="match status" value="1"/>
</dbReference>
<feature type="domain" description="Fibronectin type-III" evidence="16">
    <location>
        <begin position="370"/>
        <end position="508"/>
    </location>
</feature>
<dbReference type="EC" id="3.1.3.48" evidence="4"/>
<dbReference type="SUPFAM" id="SSF48726">
    <property type="entry name" value="Immunoglobulin"/>
    <property type="match status" value="1"/>
</dbReference>
<keyword evidence="6 12" id="KW-0732">Signal</keyword>
<dbReference type="GO" id="GO:0005576">
    <property type="term" value="C:extracellular region"/>
    <property type="evidence" value="ECO:0007669"/>
    <property type="project" value="UniProtKB-SubCell"/>
</dbReference>
<keyword evidence="8" id="KW-0904">Protein phosphatase</keyword>
<dbReference type="InterPro" id="IPR000242">
    <property type="entry name" value="PTP_cat"/>
</dbReference>
<dbReference type="PANTHER" id="PTHR19134:SF525">
    <property type="entry name" value="TYROSINE-PROTEIN PHOSPHATASE DOMAIN-CONTAINING PROTEIN"/>
    <property type="match status" value="1"/>
</dbReference>
<feature type="compositionally biased region" description="Low complexity" evidence="11">
    <location>
        <begin position="1573"/>
        <end position="1582"/>
    </location>
</feature>
<dbReference type="PROSITE" id="PS50055">
    <property type="entry name" value="TYR_PHOSPHATASE_PTP"/>
    <property type="match status" value="2"/>
</dbReference>
<feature type="domain" description="Fibronectin type-III" evidence="16">
    <location>
        <begin position="606"/>
        <end position="722"/>
    </location>
</feature>
<keyword evidence="7" id="KW-0378">Hydrolase</keyword>
<dbReference type="Gene3D" id="2.60.40.10">
    <property type="entry name" value="Immunoglobulins"/>
    <property type="match status" value="5"/>
</dbReference>
<evidence type="ECO:0000256" key="3">
    <source>
        <dbReference type="ARBA" id="ARBA00010968"/>
    </source>
</evidence>
<feature type="region of interest" description="Disordered" evidence="11">
    <location>
        <begin position="420"/>
        <end position="460"/>
    </location>
</feature>
<dbReference type="Gene3D" id="3.90.190.10">
    <property type="entry name" value="Protein tyrosine phosphatase superfamily"/>
    <property type="match status" value="2"/>
</dbReference>
<feature type="domain" description="Ig-like" evidence="15">
    <location>
        <begin position="142"/>
        <end position="261"/>
    </location>
</feature>
<dbReference type="SMART" id="SM00060">
    <property type="entry name" value="FN3"/>
    <property type="match status" value="4"/>
</dbReference>
<dbReference type="CDD" id="cd00063">
    <property type="entry name" value="FN3"/>
    <property type="match status" value="4"/>
</dbReference>
<evidence type="ECO:0000256" key="12">
    <source>
        <dbReference type="SAM" id="SignalP"/>
    </source>
</evidence>
<dbReference type="PROSITE" id="PS50835">
    <property type="entry name" value="IG_LIKE"/>
    <property type="match status" value="1"/>
</dbReference>
<feature type="region of interest" description="Disordered" evidence="11">
    <location>
        <begin position="1562"/>
        <end position="1638"/>
    </location>
</feature>
<evidence type="ECO:0000256" key="4">
    <source>
        <dbReference type="ARBA" id="ARBA00013064"/>
    </source>
</evidence>
<evidence type="ECO:0000313" key="17">
    <source>
        <dbReference type="EMBL" id="MDE48140.1"/>
    </source>
</evidence>
<feature type="domain" description="Tyrosine specific protein phosphatases" evidence="14">
    <location>
        <begin position="1002"/>
        <end position="1076"/>
    </location>
</feature>
<evidence type="ECO:0000256" key="1">
    <source>
        <dbReference type="ARBA" id="ARBA00004167"/>
    </source>
</evidence>
<feature type="signal peptide" evidence="12">
    <location>
        <begin position="1"/>
        <end position="18"/>
    </location>
</feature>
<dbReference type="PROSITE" id="PS50056">
    <property type="entry name" value="TYR_PHOSPHATASE_2"/>
    <property type="match status" value="1"/>
</dbReference>
<comment type="subcellular location">
    <subcellularLocation>
        <location evidence="1">Membrane</location>
        <topology evidence="1">Single-pass membrane protein</topology>
    </subcellularLocation>
    <subcellularLocation>
        <location evidence="2">Secreted</location>
    </subcellularLocation>
</comment>
<accession>A0A6G1SDZ4</accession>
<evidence type="ECO:0000256" key="6">
    <source>
        <dbReference type="ARBA" id="ARBA00022729"/>
    </source>
</evidence>
<dbReference type="InterPro" id="IPR029021">
    <property type="entry name" value="Prot-tyrosine_phosphatase-like"/>
</dbReference>
<keyword evidence="5" id="KW-0964">Secreted</keyword>
<feature type="domain" description="Tyrosine-protein phosphatase" evidence="13">
    <location>
        <begin position="1207"/>
        <end position="1520"/>
    </location>
</feature>
<dbReference type="InterPro" id="IPR013783">
    <property type="entry name" value="Ig-like_fold"/>
</dbReference>
<dbReference type="SMART" id="SM00409">
    <property type="entry name" value="IG"/>
    <property type="match status" value="1"/>
</dbReference>
<evidence type="ECO:0000259" key="16">
    <source>
        <dbReference type="PROSITE" id="PS50853"/>
    </source>
</evidence>
<dbReference type="InterPro" id="IPR050348">
    <property type="entry name" value="Protein-Tyr_Phosphatase"/>
</dbReference>
<dbReference type="Pfam" id="PF00041">
    <property type="entry name" value="fn3"/>
    <property type="match status" value="4"/>
</dbReference>
<dbReference type="InterPro" id="IPR003599">
    <property type="entry name" value="Ig_sub"/>
</dbReference>
<dbReference type="PANTHER" id="PTHR19134">
    <property type="entry name" value="RECEPTOR-TYPE TYROSINE-PROTEIN PHOSPHATASE"/>
    <property type="match status" value="1"/>
</dbReference>
<organism evidence="17">
    <name type="scientific">Aceria tosichella</name>
    <name type="common">wheat curl mite</name>
    <dbReference type="NCBI Taxonomy" id="561515"/>
    <lineage>
        <taxon>Eukaryota</taxon>
        <taxon>Metazoa</taxon>
        <taxon>Ecdysozoa</taxon>
        <taxon>Arthropoda</taxon>
        <taxon>Chelicerata</taxon>
        <taxon>Arachnida</taxon>
        <taxon>Acari</taxon>
        <taxon>Acariformes</taxon>
        <taxon>Trombidiformes</taxon>
        <taxon>Prostigmata</taxon>
        <taxon>Eupodina</taxon>
        <taxon>Eriophyoidea</taxon>
        <taxon>Eriophyidae</taxon>
        <taxon>Eriophyinae</taxon>
        <taxon>Aceriini</taxon>
        <taxon>Aceria</taxon>
    </lineage>
</organism>
<dbReference type="SUPFAM" id="SSF52799">
    <property type="entry name" value="(Phosphotyrosine protein) phosphatases II"/>
    <property type="match status" value="2"/>
</dbReference>
<evidence type="ECO:0000256" key="5">
    <source>
        <dbReference type="ARBA" id="ARBA00022525"/>
    </source>
</evidence>
<proteinExistence type="inferred from homology"/>
<dbReference type="InterPro" id="IPR036179">
    <property type="entry name" value="Ig-like_dom_sf"/>
</dbReference>
<dbReference type="PRINTS" id="PR00700">
    <property type="entry name" value="PRTYPHPHTASE"/>
</dbReference>